<sequence>MLQWPRIPENVNALAQGAGAVMKAEEQSVERLHVLAQQIGLDVPQACVPGTLSNMILLEKYVTLIMELPLPDVCTPAPEYTP</sequence>
<organism evidence="1 4">
    <name type="scientific">Acetobacter orientalis</name>
    <dbReference type="NCBI Taxonomy" id="146474"/>
    <lineage>
        <taxon>Bacteria</taxon>
        <taxon>Pseudomonadati</taxon>
        <taxon>Pseudomonadota</taxon>
        <taxon>Alphaproteobacteria</taxon>
        <taxon>Acetobacterales</taxon>
        <taxon>Acetobacteraceae</taxon>
        <taxon>Acetobacter</taxon>
    </lineage>
</organism>
<proteinExistence type="predicted"/>
<evidence type="ECO:0000313" key="3">
    <source>
        <dbReference type="Proteomes" id="UP000032670"/>
    </source>
</evidence>
<dbReference type="AlphaFoldDB" id="A0A2Z5ZHL3"/>
<accession>A0A2Z5ZHL3</accession>
<dbReference type="Proteomes" id="UP000032670">
    <property type="component" value="Unassembled WGS sequence"/>
</dbReference>
<dbReference type="RefSeq" id="WP_232015204.1">
    <property type="nucleotide sequence ID" value="NZ_BAMX01000016.1"/>
</dbReference>
<evidence type="ECO:0000313" key="1">
    <source>
        <dbReference type="EMBL" id="BBC80031.1"/>
    </source>
</evidence>
<evidence type="ECO:0000313" key="4">
    <source>
        <dbReference type="Proteomes" id="UP000270034"/>
    </source>
</evidence>
<dbReference type="EMBL" id="BAMX01000016">
    <property type="protein sequence ID" value="GAN66126.1"/>
    <property type="molecule type" value="Genomic_DNA"/>
</dbReference>
<dbReference type="EMBL" id="AP018515">
    <property type="protein sequence ID" value="BBC80031.1"/>
    <property type="molecule type" value="Genomic_DNA"/>
</dbReference>
<dbReference type="GeneID" id="76204275"/>
<dbReference type="KEGG" id="aot:AcetOri_orf02524"/>
<evidence type="ECO:0000313" key="2">
    <source>
        <dbReference type="EMBL" id="GAN66126.1"/>
    </source>
</evidence>
<keyword evidence="3" id="KW-1185">Reference proteome</keyword>
<dbReference type="STRING" id="1231341.Abor_016_007"/>
<name>A0A2Z5ZHL3_9PROT</name>
<reference evidence="2 3" key="1">
    <citation type="submission" date="2012-11" db="EMBL/GenBank/DDBJ databases">
        <title>Whole genome sequence of Acetobacter orientalis 21F-2.</title>
        <authorList>
            <person name="Azuma Y."/>
            <person name="Higashiura N."/>
            <person name="Hirakawa H."/>
            <person name="Matsushita K."/>
        </authorList>
    </citation>
    <scope>NUCLEOTIDE SEQUENCE [LARGE SCALE GENOMIC DNA]</scope>
    <source>
        <strain evidence="2 3">21F-2</strain>
    </source>
</reference>
<dbReference type="Proteomes" id="UP000270034">
    <property type="component" value="Chromosome"/>
</dbReference>
<gene>
    <name evidence="2" type="ORF">Abor_016_007</name>
    <name evidence="1" type="ORF">AcetOrient_orf02524</name>
</gene>
<reference evidence="1 4" key="2">
    <citation type="submission" date="2018-02" db="EMBL/GenBank/DDBJ databases">
        <title>Acetobacter orientalis genome.</title>
        <authorList>
            <person name="Nakashima N."/>
            <person name="Tamura T."/>
        </authorList>
    </citation>
    <scope>NUCLEOTIDE SEQUENCE [LARGE SCALE GENOMIC DNA]</scope>
    <source>
        <strain evidence="1 4">FAN1</strain>
    </source>
</reference>
<accession>A0A0D6NL54</accession>
<protein>
    <submittedName>
        <fullName evidence="1">DUF4089 domain-containing protein</fullName>
    </submittedName>
</protein>